<evidence type="ECO:0000256" key="1">
    <source>
        <dbReference type="ARBA" id="ARBA00004141"/>
    </source>
</evidence>
<dbReference type="Proteomes" id="UP001344251">
    <property type="component" value="Chromosome"/>
</dbReference>
<dbReference type="RefSeq" id="WP_326620923.1">
    <property type="nucleotide sequence ID" value="NZ_CP109106.1"/>
</dbReference>
<evidence type="ECO:0000313" key="8">
    <source>
        <dbReference type="Proteomes" id="UP001344251"/>
    </source>
</evidence>
<name>A0ABZ1FMD4_9ACTN</name>
<feature type="transmembrane region" description="Helical" evidence="6">
    <location>
        <begin position="39"/>
        <end position="56"/>
    </location>
</feature>
<protein>
    <submittedName>
        <fullName evidence="7">MFS transporter</fullName>
    </submittedName>
</protein>
<feature type="transmembrane region" description="Helical" evidence="6">
    <location>
        <begin position="250"/>
        <end position="269"/>
    </location>
</feature>
<dbReference type="EMBL" id="CP109106">
    <property type="protein sequence ID" value="WSB71321.1"/>
    <property type="molecule type" value="Genomic_DNA"/>
</dbReference>
<feature type="transmembrane region" description="Helical" evidence="6">
    <location>
        <begin position="125"/>
        <end position="147"/>
    </location>
</feature>
<feature type="transmembrane region" description="Helical" evidence="6">
    <location>
        <begin position="289"/>
        <end position="308"/>
    </location>
</feature>
<keyword evidence="2 6" id="KW-0812">Transmembrane</keyword>
<evidence type="ECO:0000256" key="4">
    <source>
        <dbReference type="ARBA" id="ARBA00023136"/>
    </source>
</evidence>
<evidence type="ECO:0000256" key="3">
    <source>
        <dbReference type="ARBA" id="ARBA00022989"/>
    </source>
</evidence>
<evidence type="ECO:0000256" key="6">
    <source>
        <dbReference type="SAM" id="Phobius"/>
    </source>
</evidence>
<keyword evidence="5" id="KW-0046">Antibiotic resistance</keyword>
<dbReference type="PANTHER" id="PTHR42718">
    <property type="entry name" value="MAJOR FACILITATOR SUPERFAMILY MULTIDRUG TRANSPORTER MFSC"/>
    <property type="match status" value="1"/>
</dbReference>
<dbReference type="SUPFAM" id="SSF103473">
    <property type="entry name" value="MFS general substrate transporter"/>
    <property type="match status" value="2"/>
</dbReference>
<feature type="transmembrane region" description="Helical" evidence="6">
    <location>
        <begin position="159"/>
        <end position="178"/>
    </location>
</feature>
<evidence type="ECO:0000256" key="2">
    <source>
        <dbReference type="ARBA" id="ARBA00022692"/>
    </source>
</evidence>
<dbReference type="InterPro" id="IPR011701">
    <property type="entry name" value="MFS"/>
</dbReference>
<organism evidence="7 8">
    <name type="scientific">Streptomyces decoyicus</name>
    <dbReference type="NCBI Taxonomy" id="249567"/>
    <lineage>
        <taxon>Bacteria</taxon>
        <taxon>Bacillati</taxon>
        <taxon>Actinomycetota</taxon>
        <taxon>Actinomycetes</taxon>
        <taxon>Kitasatosporales</taxon>
        <taxon>Streptomycetaceae</taxon>
        <taxon>Streptomyces</taxon>
    </lineage>
</organism>
<proteinExistence type="predicted"/>
<reference evidence="7 8" key="1">
    <citation type="submission" date="2022-10" db="EMBL/GenBank/DDBJ databases">
        <title>The complete genomes of actinobacterial strains from the NBC collection.</title>
        <authorList>
            <person name="Joergensen T.S."/>
            <person name="Alvarez Arevalo M."/>
            <person name="Sterndorff E.B."/>
            <person name="Faurdal D."/>
            <person name="Vuksanovic O."/>
            <person name="Mourched A.-S."/>
            <person name="Charusanti P."/>
            <person name="Shaw S."/>
            <person name="Blin K."/>
            <person name="Weber T."/>
        </authorList>
    </citation>
    <scope>NUCLEOTIDE SEQUENCE [LARGE SCALE GENOMIC DNA]</scope>
    <source>
        <strain evidence="7 8">NBC 01774</strain>
    </source>
</reference>
<sequence length="313" mass="31873">MLDHLHAVPRRRDVPGLPQPREIRADGADLGASGAARQLVIAACTITYAALLITGARIGELLGPRRTFLAGLAVFTGASPACGLAAGTGQLIAFRAVRGAGAAAMIPQVPGIIQRTYTGPARTRALGAYTAVMAVNAGSVFVLTLHFQSALHYSALRTRLTFVPTALAYGAVGLWWRLPRWLRPFLVPGGFVVVSAALVGTGPAFKDGGAGGGVWLFVAYGAIGAGLGFAHSPHLAAALEPVRTEHAADASGLVVTVNQAGLLLGASLFGTLFLNRLAEAGAGAPSRALWGSMLALAGAAAVGGSAGMTRRRT</sequence>
<evidence type="ECO:0000313" key="7">
    <source>
        <dbReference type="EMBL" id="WSB71321.1"/>
    </source>
</evidence>
<dbReference type="Gene3D" id="1.20.1720.10">
    <property type="entry name" value="Multidrug resistance protein D"/>
    <property type="match status" value="1"/>
</dbReference>
<feature type="transmembrane region" description="Helical" evidence="6">
    <location>
        <begin position="92"/>
        <end position="113"/>
    </location>
</feature>
<accession>A0ABZ1FMD4</accession>
<keyword evidence="3 6" id="KW-1133">Transmembrane helix</keyword>
<gene>
    <name evidence="7" type="ORF">OG863_27125</name>
</gene>
<feature type="transmembrane region" description="Helical" evidence="6">
    <location>
        <begin position="68"/>
        <end position="86"/>
    </location>
</feature>
<feature type="transmembrane region" description="Helical" evidence="6">
    <location>
        <begin position="185"/>
        <end position="205"/>
    </location>
</feature>
<dbReference type="InterPro" id="IPR036259">
    <property type="entry name" value="MFS_trans_sf"/>
</dbReference>
<feature type="transmembrane region" description="Helical" evidence="6">
    <location>
        <begin position="211"/>
        <end position="230"/>
    </location>
</feature>
<keyword evidence="8" id="KW-1185">Reference proteome</keyword>
<keyword evidence="4 6" id="KW-0472">Membrane</keyword>
<dbReference type="Pfam" id="PF07690">
    <property type="entry name" value="MFS_1"/>
    <property type="match status" value="1"/>
</dbReference>
<comment type="subcellular location">
    <subcellularLocation>
        <location evidence="1">Membrane</location>
        <topology evidence="1">Multi-pass membrane protein</topology>
    </subcellularLocation>
</comment>
<evidence type="ECO:0000256" key="5">
    <source>
        <dbReference type="ARBA" id="ARBA00023251"/>
    </source>
</evidence>
<dbReference type="PANTHER" id="PTHR42718:SF39">
    <property type="entry name" value="ACTINORHODIN TRANSPORTER-RELATED"/>
    <property type="match status" value="1"/>
</dbReference>